<name>A0A9N8HZM2_9STRA</name>
<feature type="region of interest" description="Disordered" evidence="1">
    <location>
        <begin position="39"/>
        <end position="70"/>
    </location>
</feature>
<feature type="region of interest" description="Disordered" evidence="1">
    <location>
        <begin position="125"/>
        <end position="152"/>
    </location>
</feature>
<dbReference type="InterPro" id="IPR057959">
    <property type="entry name" value="Shotoku_capsid"/>
</dbReference>
<keyword evidence="3" id="KW-1185">Reference proteome</keyword>
<comment type="caution">
    <text evidence="2">The sequence shown here is derived from an EMBL/GenBank/DDBJ whole genome shotgun (WGS) entry which is preliminary data.</text>
</comment>
<sequence>MSWYCNQDDLWYGGNVMNIYIGDTPSNGPRKRAKCKTKCEQPSTPDVKPGFQNRVAPPQQNSNSKPICDTKKHTTTWQKEEILETTIIGFPEPLVGEQTLEEINDINSPIFGVPECLISANNDLEDEYESTLPPPTPLPTPPPTPPPVVPNGQYSTSFTLTTRPTGTEMMNAMTTGTVPGANNDQLTHAPDDITWIPTHRWVEAQWDGIPFDPTGKTNGELCDFLRPGQPYVIRGVREKFYEVNPFADNANPTPSEIDLWHIEVIRHFRALLGVTTPVQPDGRLYLESRWADERKYTQTWDTKYPGTGVPGAHNGVCFQANGDPIDIAGGHCGESFFVDATDRATYISASPYQNDFSTYPELASYNTRFAQTSGLSGAPAYLPWSMKFPWIIANWICGEGLGGHAGPYVGPDARPFFGCSFWREDPAANWVNFRGKWSGADQNEGYWEAARIPSNALDFSFSEPDPVGAPGVFNTAVALTMGDLDLSNYQTYLTGKLRDIHRFQFKLNAIDNDINFARMLTEPPAIEQFVSEQWDTIIIKVHGRVEIGAPSMIMYDCISAQEVIYKENTALARLMANSPYVPQTKSLLTRTRFNPPGVQIS</sequence>
<dbReference type="Pfam" id="PF25628">
    <property type="entry name" value="Shotoku_capsid"/>
    <property type="match status" value="1"/>
</dbReference>
<dbReference type="Proteomes" id="UP001153069">
    <property type="component" value="Unassembled WGS sequence"/>
</dbReference>
<proteinExistence type="predicted"/>
<evidence type="ECO:0000313" key="3">
    <source>
        <dbReference type="Proteomes" id="UP001153069"/>
    </source>
</evidence>
<accession>A0A9N8HZM2</accession>
<evidence type="ECO:0000256" key="1">
    <source>
        <dbReference type="SAM" id="MobiDB-lite"/>
    </source>
</evidence>
<dbReference type="EMBL" id="CAICTM010003779">
    <property type="protein sequence ID" value="CAB9531642.1"/>
    <property type="molecule type" value="Genomic_DNA"/>
</dbReference>
<organism evidence="2 3">
    <name type="scientific">Seminavis robusta</name>
    <dbReference type="NCBI Taxonomy" id="568900"/>
    <lineage>
        <taxon>Eukaryota</taxon>
        <taxon>Sar</taxon>
        <taxon>Stramenopiles</taxon>
        <taxon>Ochrophyta</taxon>
        <taxon>Bacillariophyta</taxon>
        <taxon>Bacillariophyceae</taxon>
        <taxon>Bacillariophycidae</taxon>
        <taxon>Naviculales</taxon>
        <taxon>Naviculaceae</taxon>
        <taxon>Seminavis</taxon>
    </lineage>
</organism>
<dbReference type="AlphaFoldDB" id="A0A9N8HZM2"/>
<protein>
    <submittedName>
        <fullName evidence="2">Uncharacterized protein</fullName>
    </submittedName>
</protein>
<feature type="compositionally biased region" description="Pro residues" evidence="1">
    <location>
        <begin position="132"/>
        <end position="149"/>
    </location>
</feature>
<evidence type="ECO:0000313" key="2">
    <source>
        <dbReference type="EMBL" id="CAB9531642.1"/>
    </source>
</evidence>
<reference evidence="2" key="1">
    <citation type="submission" date="2020-06" db="EMBL/GenBank/DDBJ databases">
        <authorList>
            <consortium name="Plant Systems Biology data submission"/>
        </authorList>
    </citation>
    <scope>NUCLEOTIDE SEQUENCE</scope>
    <source>
        <strain evidence="2">D6</strain>
    </source>
</reference>
<gene>
    <name evidence="2" type="ORF">SEMRO_3781_G351010.1</name>
</gene>